<dbReference type="InterPro" id="IPR029016">
    <property type="entry name" value="GAF-like_dom_sf"/>
</dbReference>
<dbReference type="Proteomes" id="UP000075806">
    <property type="component" value="Unassembled WGS sequence"/>
</dbReference>
<proteinExistence type="predicted"/>
<dbReference type="Gene3D" id="3.30.70.270">
    <property type="match status" value="1"/>
</dbReference>
<keyword evidence="3" id="KW-1185">Reference proteome</keyword>
<evidence type="ECO:0000259" key="1">
    <source>
        <dbReference type="PROSITE" id="PS50887"/>
    </source>
</evidence>
<feature type="domain" description="GGDEF" evidence="1">
    <location>
        <begin position="611"/>
        <end position="738"/>
    </location>
</feature>
<dbReference type="Gene3D" id="3.30.450.40">
    <property type="match status" value="2"/>
</dbReference>
<dbReference type="GO" id="GO:0005886">
    <property type="term" value="C:plasma membrane"/>
    <property type="evidence" value="ECO:0007669"/>
    <property type="project" value="TreeGrafter"/>
</dbReference>
<accession>A0A162EAI3</accession>
<protein>
    <recommendedName>
        <fullName evidence="1">GGDEF domain-containing protein</fullName>
    </recommendedName>
</protein>
<reference evidence="2" key="1">
    <citation type="submission" date="2016-02" db="EMBL/GenBank/DDBJ databases">
        <title>Genome sequence of Bacillus trypoxylicola KCTC 13244(T).</title>
        <authorList>
            <person name="Jeong H."/>
            <person name="Park S.-H."/>
            <person name="Choi S.-K."/>
        </authorList>
    </citation>
    <scope>NUCLEOTIDE SEQUENCE [LARGE SCALE GENOMIC DNA]</scope>
    <source>
        <strain evidence="2">KCTC 13244</strain>
    </source>
</reference>
<dbReference type="InterPro" id="IPR043128">
    <property type="entry name" value="Rev_trsase/Diguanyl_cyclase"/>
</dbReference>
<dbReference type="PANTHER" id="PTHR45138">
    <property type="entry name" value="REGULATORY COMPONENTS OF SENSORY TRANSDUCTION SYSTEM"/>
    <property type="match status" value="1"/>
</dbReference>
<dbReference type="GO" id="GO:0043709">
    <property type="term" value="P:cell adhesion involved in single-species biofilm formation"/>
    <property type="evidence" value="ECO:0007669"/>
    <property type="project" value="TreeGrafter"/>
</dbReference>
<dbReference type="NCBIfam" id="TIGR00254">
    <property type="entry name" value="GGDEF"/>
    <property type="match status" value="1"/>
</dbReference>
<evidence type="ECO:0000313" key="2">
    <source>
        <dbReference type="EMBL" id="KYG32156.1"/>
    </source>
</evidence>
<sequence length="738" mass="84507">MNGMIHAHEGVTSSEYQTFVKVVNQLLLHIPLTPSMAILLIQDSTLKISYDRGISPEIKLTIQNKCIDLEKKKDSISLDGTFEYMVKEILYEGELSTLCIVFPEQLWNTFEKQTVLKSLTDEVLITSQHESFLEEATTKILKQTNYRIDWTSLADGLVDVVKNTYYQTVSVTILEKVGTDLMITATTNEVFQNTDFVPITTIKQKNSRVFYTIIKNVGSFQHFLAIALKKDSAFYGYLLFGSSPSFTRDQSFLRKIEKHSNDMIELFIQGYELEKAQYHSRNQDLLLQVTKKLHSSMNIGEVLNDIIEVIKDVFPGFSVKVMLSHEWQGDESMNIYLLNYRDNEENKTVEKVYLTGTIEIDVNEKHNKKSVYVPLRGRQGIYGVLEISSLQQQFFTKSELSFIELLADIGGNAFENTELYQQSQRLIHDLQLINEMSQEINSNLKMSDTVHFIISQIVDSFHAEEVGILMMNDNQATLIKGSTTYFEKQGINEYIDRLIKKVIEEQEAVYLGDSRKERGFESFDYQSILAIPMKRMKELKGIFIVMHKKPFHFSFDNFKLLRSLIHHCTLAFSNSIMHEELERLVITDHLTGLYTRSYLDGQIEQSLANDMKGTFLLLDIDNFKNINDTFGHQVGDDILKQVAQLMKDKTRAHDIVARWGGEELAIYLPRIDKEAGHLIAQRIVESVALHTEPKVTVSCGVAHWEARNIDQIGVKTLVDQADKALYVAKNGGKNQVIS</sequence>
<dbReference type="InterPro" id="IPR050469">
    <property type="entry name" value="Diguanylate_Cyclase"/>
</dbReference>
<dbReference type="PROSITE" id="PS50887">
    <property type="entry name" value="GGDEF"/>
    <property type="match status" value="1"/>
</dbReference>
<dbReference type="SUPFAM" id="SSF55781">
    <property type="entry name" value="GAF domain-like"/>
    <property type="match status" value="2"/>
</dbReference>
<gene>
    <name evidence="2" type="ORF">AZF04_05160</name>
</gene>
<comment type="caution">
    <text evidence="2">The sequence shown here is derived from an EMBL/GenBank/DDBJ whole genome shotgun (WGS) entry which is preliminary data.</text>
</comment>
<dbReference type="GO" id="GO:0052621">
    <property type="term" value="F:diguanylate cyclase activity"/>
    <property type="evidence" value="ECO:0007669"/>
    <property type="project" value="TreeGrafter"/>
</dbReference>
<dbReference type="FunFam" id="3.30.70.270:FF:000001">
    <property type="entry name" value="Diguanylate cyclase domain protein"/>
    <property type="match status" value="1"/>
</dbReference>
<dbReference type="GO" id="GO:1902201">
    <property type="term" value="P:negative regulation of bacterial-type flagellum-dependent cell motility"/>
    <property type="evidence" value="ECO:0007669"/>
    <property type="project" value="TreeGrafter"/>
</dbReference>
<dbReference type="STRING" id="519424.AZF04_05160"/>
<dbReference type="EMBL" id="LTAO01000012">
    <property type="protein sequence ID" value="KYG32156.1"/>
    <property type="molecule type" value="Genomic_DNA"/>
</dbReference>
<dbReference type="OrthoDB" id="9759607at2"/>
<evidence type="ECO:0000313" key="3">
    <source>
        <dbReference type="Proteomes" id="UP000075806"/>
    </source>
</evidence>
<dbReference type="AlphaFoldDB" id="A0A162EAI3"/>
<dbReference type="PANTHER" id="PTHR45138:SF9">
    <property type="entry name" value="DIGUANYLATE CYCLASE DGCM-RELATED"/>
    <property type="match status" value="1"/>
</dbReference>
<organism evidence="2 3">
    <name type="scientific">Alkalihalobacillus trypoxylicola</name>
    <dbReference type="NCBI Taxonomy" id="519424"/>
    <lineage>
        <taxon>Bacteria</taxon>
        <taxon>Bacillati</taxon>
        <taxon>Bacillota</taxon>
        <taxon>Bacilli</taxon>
        <taxon>Bacillales</taxon>
        <taxon>Bacillaceae</taxon>
        <taxon>Alkalihalobacillus</taxon>
    </lineage>
</organism>
<dbReference type="InterPro" id="IPR029787">
    <property type="entry name" value="Nucleotide_cyclase"/>
</dbReference>
<dbReference type="Pfam" id="PF00990">
    <property type="entry name" value="GGDEF"/>
    <property type="match status" value="1"/>
</dbReference>
<name>A0A162EAI3_9BACI</name>
<dbReference type="SMART" id="SM00267">
    <property type="entry name" value="GGDEF"/>
    <property type="match status" value="1"/>
</dbReference>
<dbReference type="SUPFAM" id="SSF55073">
    <property type="entry name" value="Nucleotide cyclase"/>
    <property type="match status" value="1"/>
</dbReference>
<dbReference type="InterPro" id="IPR000160">
    <property type="entry name" value="GGDEF_dom"/>
</dbReference>
<dbReference type="CDD" id="cd01949">
    <property type="entry name" value="GGDEF"/>
    <property type="match status" value="1"/>
</dbReference>